<keyword evidence="1" id="KW-0732">Signal</keyword>
<organism evidence="2 3">
    <name type="scientific">Parahaliea aestuarii</name>
    <dbReference type="NCBI Taxonomy" id="1852021"/>
    <lineage>
        <taxon>Bacteria</taxon>
        <taxon>Pseudomonadati</taxon>
        <taxon>Pseudomonadota</taxon>
        <taxon>Gammaproteobacteria</taxon>
        <taxon>Cellvibrionales</taxon>
        <taxon>Halieaceae</taxon>
        <taxon>Parahaliea</taxon>
    </lineage>
</organism>
<dbReference type="RefSeq" id="WP_148063184.1">
    <property type="nucleotide sequence ID" value="NZ_VRYZ01000002.1"/>
</dbReference>
<dbReference type="Proteomes" id="UP000321933">
    <property type="component" value="Unassembled WGS sequence"/>
</dbReference>
<proteinExistence type="predicted"/>
<evidence type="ECO:0000313" key="2">
    <source>
        <dbReference type="EMBL" id="TXS93248.1"/>
    </source>
</evidence>
<sequence>MKKNTGERPPLHFWLRAPFSLCLLLSGTAGQAQDNSGIDFRELGQGYASLISFAAEPEISVSGFMIESDNPDDAIGRITWA</sequence>
<protein>
    <submittedName>
        <fullName evidence="2">Uncharacterized protein</fullName>
    </submittedName>
</protein>
<evidence type="ECO:0000256" key="1">
    <source>
        <dbReference type="SAM" id="SignalP"/>
    </source>
</evidence>
<evidence type="ECO:0000313" key="3">
    <source>
        <dbReference type="Proteomes" id="UP000321933"/>
    </source>
</evidence>
<comment type="caution">
    <text evidence="2">The sequence shown here is derived from an EMBL/GenBank/DDBJ whole genome shotgun (WGS) entry which is preliminary data.</text>
</comment>
<gene>
    <name evidence="2" type="ORF">FVW59_05235</name>
</gene>
<feature type="signal peptide" evidence="1">
    <location>
        <begin position="1"/>
        <end position="32"/>
    </location>
</feature>
<keyword evidence="3" id="KW-1185">Reference proteome</keyword>
<feature type="chain" id="PRO_5022840590" evidence="1">
    <location>
        <begin position="33"/>
        <end position="81"/>
    </location>
</feature>
<dbReference type="AlphaFoldDB" id="A0A5C8ZXS1"/>
<accession>A0A5C8ZXS1</accession>
<dbReference type="EMBL" id="VRYZ01000002">
    <property type="protein sequence ID" value="TXS93248.1"/>
    <property type="molecule type" value="Genomic_DNA"/>
</dbReference>
<name>A0A5C8ZXS1_9GAMM</name>
<reference evidence="2 3" key="1">
    <citation type="submission" date="2019-08" db="EMBL/GenBank/DDBJ databases">
        <title>Parahaliea maris sp. nov., isolated from the surface seawater.</title>
        <authorList>
            <person name="Liu Y."/>
        </authorList>
    </citation>
    <scope>NUCLEOTIDE SEQUENCE [LARGE SCALE GENOMIC DNA]</scope>
    <source>
        <strain evidence="2 3">S2-26</strain>
    </source>
</reference>